<dbReference type="AlphaFoldDB" id="A0A0A9ABH2"/>
<dbReference type="EMBL" id="GBRH01249464">
    <property type="protein sequence ID" value="JAD48431.1"/>
    <property type="molecule type" value="Transcribed_RNA"/>
</dbReference>
<sequence length="42" mass="5015">MHPGMILTATHDFVTNMEGSHRHFFQAWLERCVSILYYTFLI</sequence>
<name>A0A0A9ABH2_ARUDO</name>
<reference evidence="1" key="1">
    <citation type="submission" date="2014-09" db="EMBL/GenBank/DDBJ databases">
        <authorList>
            <person name="Magalhaes I.L.F."/>
            <person name="Oliveira U."/>
            <person name="Santos F.R."/>
            <person name="Vidigal T.H.D.A."/>
            <person name="Brescovit A.D."/>
            <person name="Santos A.J."/>
        </authorList>
    </citation>
    <scope>NUCLEOTIDE SEQUENCE</scope>
    <source>
        <tissue evidence="1">Shoot tissue taken approximately 20 cm above the soil surface</tissue>
    </source>
</reference>
<proteinExistence type="predicted"/>
<reference evidence="1" key="2">
    <citation type="journal article" date="2015" name="Data Brief">
        <title>Shoot transcriptome of the giant reed, Arundo donax.</title>
        <authorList>
            <person name="Barrero R.A."/>
            <person name="Guerrero F.D."/>
            <person name="Moolhuijzen P."/>
            <person name="Goolsby J.A."/>
            <person name="Tidwell J."/>
            <person name="Bellgard S.E."/>
            <person name="Bellgard M.I."/>
        </authorList>
    </citation>
    <scope>NUCLEOTIDE SEQUENCE</scope>
    <source>
        <tissue evidence="1">Shoot tissue taken approximately 20 cm above the soil surface</tissue>
    </source>
</reference>
<organism evidence="1">
    <name type="scientific">Arundo donax</name>
    <name type="common">Giant reed</name>
    <name type="synonym">Donax arundinaceus</name>
    <dbReference type="NCBI Taxonomy" id="35708"/>
    <lineage>
        <taxon>Eukaryota</taxon>
        <taxon>Viridiplantae</taxon>
        <taxon>Streptophyta</taxon>
        <taxon>Embryophyta</taxon>
        <taxon>Tracheophyta</taxon>
        <taxon>Spermatophyta</taxon>
        <taxon>Magnoliopsida</taxon>
        <taxon>Liliopsida</taxon>
        <taxon>Poales</taxon>
        <taxon>Poaceae</taxon>
        <taxon>PACMAD clade</taxon>
        <taxon>Arundinoideae</taxon>
        <taxon>Arundineae</taxon>
        <taxon>Arundo</taxon>
    </lineage>
</organism>
<evidence type="ECO:0000313" key="1">
    <source>
        <dbReference type="EMBL" id="JAD48431.1"/>
    </source>
</evidence>
<protein>
    <submittedName>
        <fullName evidence="1">Uncharacterized protein</fullName>
    </submittedName>
</protein>
<accession>A0A0A9ABH2</accession>